<dbReference type="InterPro" id="IPR009014">
    <property type="entry name" value="Transketo_C/PFOR_II"/>
</dbReference>
<name>A0A519BF62_ACIG2</name>
<dbReference type="Proteomes" id="UP000316562">
    <property type="component" value="Unassembled WGS sequence"/>
</dbReference>
<dbReference type="SUPFAM" id="SSF52518">
    <property type="entry name" value="Thiamin diphosphate-binding fold (THDP-binding)"/>
    <property type="match status" value="1"/>
</dbReference>
<dbReference type="PANTHER" id="PTHR32154">
    <property type="entry name" value="PYRUVATE-FLAVODOXIN OXIDOREDUCTASE-RELATED"/>
    <property type="match status" value="1"/>
</dbReference>
<evidence type="ECO:0000256" key="1">
    <source>
        <dbReference type="ARBA" id="ARBA00023002"/>
    </source>
</evidence>
<dbReference type="EMBL" id="SGBC01000003">
    <property type="protein sequence ID" value="RZD15912.1"/>
    <property type="molecule type" value="Genomic_DNA"/>
</dbReference>
<dbReference type="InterPro" id="IPR029061">
    <property type="entry name" value="THDP-binding"/>
</dbReference>
<dbReference type="PANTHER" id="PTHR32154:SF0">
    <property type="entry name" value="PYRUVATE-FLAVODOXIN OXIDOREDUCTASE-RELATED"/>
    <property type="match status" value="1"/>
</dbReference>
<dbReference type="CDD" id="cd07034">
    <property type="entry name" value="TPP_PYR_PFOR_IOR-alpha_like"/>
    <property type="match status" value="1"/>
</dbReference>
<dbReference type="InterPro" id="IPR050722">
    <property type="entry name" value="Pyruvate:ferred/Flavod_OxRd"/>
</dbReference>
<sequence>MKKVLEGSMAISDSIRMTEPKVISAYPITPQTHIVEHLSQMVADGDLKADYVMVESEHSAASVVLGASACGVRTYTATASQGLLYMGEVIYNIAGMRLPVVLTVANRAVSAPISIWNDMQDSMALRDSGAIQLVAENNQEAYDMHIQAYKIAENPNVMLPVMVCVDGFVLTHTFEVVETIDHIEKVREYLPPLNMKYTLDVNNPFSFGTVGEPSVYLETRYRLSNAINNSKSVIVDAANDYKEMFGKYEGALIDPYKMDDADTVIVAMGSVLGTIKDVVDELRESGKKIGVLKIRSFRPFPTDEIVNALKNIKNAIVIEKAVSLGKGGILSCEIRDALYQHRINSVNVNGYVMGLGGRDITPKNIYDLIIKAEKEEDVDGEFFGLNNELLNKVF</sequence>
<dbReference type="SUPFAM" id="SSF52922">
    <property type="entry name" value="TK C-terminal domain-like"/>
    <property type="match status" value="1"/>
</dbReference>
<accession>A0A519BF62</accession>
<evidence type="ECO:0000313" key="4">
    <source>
        <dbReference type="EMBL" id="RZD15912.1"/>
    </source>
</evidence>
<dbReference type="AlphaFoldDB" id="A0A519BF62"/>
<comment type="caution">
    <text evidence="4">The sequence shown here is derived from an EMBL/GenBank/DDBJ whole genome shotgun (WGS) entry which is preliminary data.</text>
</comment>
<dbReference type="Pfam" id="PF17147">
    <property type="entry name" value="PFOR_II"/>
    <property type="match status" value="1"/>
</dbReference>
<organism evidence="4 5">
    <name type="scientific">Acididesulfobacter guangdongensis</name>
    <dbReference type="NCBI Taxonomy" id="2597225"/>
    <lineage>
        <taxon>Bacteria</taxon>
        <taxon>Deltaproteobacteria</taxon>
        <taxon>Candidatus Acidulodesulfobacterales</taxon>
        <taxon>Candidatus Acididesulfobacter</taxon>
    </lineage>
</organism>
<dbReference type="Pfam" id="PF01855">
    <property type="entry name" value="POR_N"/>
    <property type="match status" value="1"/>
</dbReference>
<dbReference type="GO" id="GO:0019752">
    <property type="term" value="P:carboxylic acid metabolic process"/>
    <property type="evidence" value="ECO:0007669"/>
    <property type="project" value="UniProtKB-ARBA"/>
</dbReference>
<feature type="domain" description="Pyruvate flavodoxin/ferredoxin oxidoreductase pyrimidine binding" evidence="2">
    <location>
        <begin position="18"/>
        <end position="236"/>
    </location>
</feature>
<keyword evidence="1" id="KW-0560">Oxidoreductase</keyword>
<dbReference type="FunFam" id="3.40.50.970:FF:000012">
    <property type="entry name" value="Pyruvate:ferredoxin (Flavodoxin) oxidoreductase"/>
    <property type="match status" value="1"/>
</dbReference>
<dbReference type="GO" id="GO:0016903">
    <property type="term" value="F:oxidoreductase activity, acting on the aldehyde or oxo group of donors"/>
    <property type="evidence" value="ECO:0007669"/>
    <property type="project" value="UniProtKB-ARBA"/>
</dbReference>
<dbReference type="GO" id="GO:0006979">
    <property type="term" value="P:response to oxidative stress"/>
    <property type="evidence" value="ECO:0007669"/>
    <property type="project" value="TreeGrafter"/>
</dbReference>
<dbReference type="InterPro" id="IPR002880">
    <property type="entry name" value="Pyrv_Fd/Flavodoxin_OxRdtase_N"/>
</dbReference>
<evidence type="ECO:0000259" key="2">
    <source>
        <dbReference type="Pfam" id="PF01855"/>
    </source>
</evidence>
<dbReference type="Gene3D" id="3.40.50.920">
    <property type="match status" value="1"/>
</dbReference>
<feature type="domain" description="Pyruvate:ferredoxin oxidoreductase core" evidence="3">
    <location>
        <begin position="261"/>
        <end position="365"/>
    </location>
</feature>
<reference evidence="4 5" key="1">
    <citation type="journal article" date="2019" name="ISME J.">
        <title>Insights into ecological role of a new deltaproteobacterial order Candidatus Acidulodesulfobacterales by metagenomics and metatranscriptomics.</title>
        <authorList>
            <person name="Tan S."/>
            <person name="Liu J."/>
            <person name="Fang Y."/>
            <person name="Hedlund B.P."/>
            <person name="Lian Z.H."/>
            <person name="Huang L.Y."/>
            <person name="Li J.T."/>
            <person name="Huang L.N."/>
            <person name="Li W.J."/>
            <person name="Jiang H.C."/>
            <person name="Dong H.L."/>
            <person name="Shu W.S."/>
        </authorList>
    </citation>
    <scope>NUCLEOTIDE SEQUENCE [LARGE SCALE GENOMIC DNA]</scope>
    <source>
        <strain evidence="4">AP2</strain>
    </source>
</reference>
<dbReference type="InterPro" id="IPR033412">
    <property type="entry name" value="PFOR_II"/>
</dbReference>
<evidence type="ECO:0000259" key="3">
    <source>
        <dbReference type="Pfam" id="PF17147"/>
    </source>
</evidence>
<proteinExistence type="predicted"/>
<protein>
    <submittedName>
        <fullName evidence="4">Pyruvate ferredoxin oxidoreductase</fullName>
    </submittedName>
</protein>
<keyword evidence="4" id="KW-0670">Pyruvate</keyword>
<gene>
    <name evidence="4" type="primary">porA</name>
    <name evidence="4" type="ORF">EVJ46_06860</name>
</gene>
<evidence type="ECO:0000313" key="5">
    <source>
        <dbReference type="Proteomes" id="UP000316562"/>
    </source>
</evidence>
<dbReference type="FunFam" id="3.40.50.920:FF:000010">
    <property type="entry name" value="Pyruvate ferredoxin oxidoreductase, alpha subunit"/>
    <property type="match status" value="1"/>
</dbReference>
<dbReference type="Gene3D" id="3.40.50.970">
    <property type="match status" value="1"/>
</dbReference>